<evidence type="ECO:0000256" key="6">
    <source>
        <dbReference type="ARBA" id="ARBA00047942"/>
    </source>
</evidence>
<dbReference type="SUPFAM" id="SSF53335">
    <property type="entry name" value="S-adenosyl-L-methionine-dependent methyltransferases"/>
    <property type="match status" value="1"/>
</dbReference>
<protein>
    <recommendedName>
        <fullName evidence="1">site-specific DNA-methyltransferase (adenine-specific)</fullName>
        <ecNumber evidence="1">2.1.1.72</ecNumber>
    </recommendedName>
</protein>
<keyword evidence="2" id="KW-0489">Methyltransferase</keyword>
<keyword evidence="3" id="KW-0808">Transferase</keyword>
<dbReference type="InterPro" id="IPR029063">
    <property type="entry name" value="SAM-dependent_MTases_sf"/>
</dbReference>
<dbReference type="EC" id="2.1.1.72" evidence="1"/>
<name>A0AA37JP03_9FIRM</name>
<dbReference type="GO" id="GO:0008170">
    <property type="term" value="F:N-methyltransferase activity"/>
    <property type="evidence" value="ECO:0007669"/>
    <property type="project" value="InterPro"/>
</dbReference>
<dbReference type="GO" id="GO:0009307">
    <property type="term" value="P:DNA restriction-modification system"/>
    <property type="evidence" value="ECO:0007669"/>
    <property type="project" value="UniProtKB-KW"/>
</dbReference>
<organism evidence="9 10">
    <name type="scientific">Hungatella hathewayi</name>
    <dbReference type="NCBI Taxonomy" id="154046"/>
    <lineage>
        <taxon>Bacteria</taxon>
        <taxon>Bacillati</taxon>
        <taxon>Bacillota</taxon>
        <taxon>Clostridia</taxon>
        <taxon>Lachnospirales</taxon>
        <taxon>Lachnospiraceae</taxon>
        <taxon>Hungatella</taxon>
    </lineage>
</organism>
<keyword evidence="4" id="KW-0949">S-adenosyl-L-methionine</keyword>
<dbReference type="PANTHER" id="PTHR42933:SF3">
    <property type="entry name" value="TYPE I RESTRICTION ENZYME MJAVIII METHYLASE SUBUNIT"/>
    <property type="match status" value="1"/>
</dbReference>
<evidence type="ECO:0000256" key="1">
    <source>
        <dbReference type="ARBA" id="ARBA00011900"/>
    </source>
</evidence>
<feature type="compositionally biased region" description="Basic and acidic residues" evidence="7">
    <location>
        <begin position="40"/>
        <end position="52"/>
    </location>
</feature>
<evidence type="ECO:0000256" key="7">
    <source>
        <dbReference type="SAM" id="MobiDB-lite"/>
    </source>
</evidence>
<evidence type="ECO:0000256" key="3">
    <source>
        <dbReference type="ARBA" id="ARBA00022679"/>
    </source>
</evidence>
<dbReference type="GO" id="GO:0003677">
    <property type="term" value="F:DNA binding"/>
    <property type="evidence" value="ECO:0007669"/>
    <property type="project" value="InterPro"/>
</dbReference>
<evidence type="ECO:0000313" key="9">
    <source>
        <dbReference type="EMBL" id="GKH02391.1"/>
    </source>
</evidence>
<feature type="compositionally biased region" description="Basic residues" evidence="7">
    <location>
        <begin position="1"/>
        <end position="13"/>
    </location>
</feature>
<dbReference type="InterPro" id="IPR003356">
    <property type="entry name" value="DNA_methylase_A-5"/>
</dbReference>
<evidence type="ECO:0000313" key="10">
    <source>
        <dbReference type="Proteomes" id="UP001055091"/>
    </source>
</evidence>
<feature type="domain" description="DNA methylase adenine-specific" evidence="8">
    <location>
        <begin position="150"/>
        <end position="279"/>
    </location>
</feature>
<dbReference type="Pfam" id="PF02384">
    <property type="entry name" value="N6_Mtase"/>
    <property type="match status" value="1"/>
</dbReference>
<proteinExistence type="predicted"/>
<evidence type="ECO:0000256" key="5">
    <source>
        <dbReference type="ARBA" id="ARBA00022747"/>
    </source>
</evidence>
<dbReference type="GO" id="GO:0009007">
    <property type="term" value="F:site-specific DNA-methyltransferase (adenine-specific) activity"/>
    <property type="evidence" value="ECO:0007669"/>
    <property type="project" value="UniProtKB-EC"/>
</dbReference>
<sequence length="286" mass="33234">MAFWNWKKKRTTAKPKINASISEPKVSSEKQEPNVLPPPKKADIQKPDKMPKNEDVRKQFLKTFHQLTYRHRAWDVWRDFIIMFACSLSNPVDKSHYEEREKRYLRIIKKYNKQEQKLFPELAAYVVMALEENPEQDFLGSIFMELNLGNKSTSQFFTPYLICELMAKITEEDVAAIVKEKGYITINDSCCGAGATLIAAVNEARKQLEKVNLNFQNHVLVAAQDIDETVALMCYIQLSLLGVAAYIKVGNVFTEPMSMNDNGENYWFTMMYFSDVWTMRRLFHSI</sequence>
<keyword evidence="5" id="KW-0680">Restriction system</keyword>
<dbReference type="EMBL" id="BQNJ01000002">
    <property type="protein sequence ID" value="GKH02391.1"/>
    <property type="molecule type" value="Genomic_DNA"/>
</dbReference>
<evidence type="ECO:0000256" key="2">
    <source>
        <dbReference type="ARBA" id="ARBA00022603"/>
    </source>
</evidence>
<comment type="catalytic activity">
    <reaction evidence="6">
        <text>a 2'-deoxyadenosine in DNA + S-adenosyl-L-methionine = an N(6)-methyl-2'-deoxyadenosine in DNA + S-adenosyl-L-homocysteine + H(+)</text>
        <dbReference type="Rhea" id="RHEA:15197"/>
        <dbReference type="Rhea" id="RHEA-COMP:12418"/>
        <dbReference type="Rhea" id="RHEA-COMP:12419"/>
        <dbReference type="ChEBI" id="CHEBI:15378"/>
        <dbReference type="ChEBI" id="CHEBI:57856"/>
        <dbReference type="ChEBI" id="CHEBI:59789"/>
        <dbReference type="ChEBI" id="CHEBI:90615"/>
        <dbReference type="ChEBI" id="CHEBI:90616"/>
        <dbReference type="EC" id="2.1.1.72"/>
    </reaction>
</comment>
<accession>A0AA37JP03</accession>
<dbReference type="InterPro" id="IPR051537">
    <property type="entry name" value="DNA_Adenine_Mtase"/>
</dbReference>
<comment type="caution">
    <text evidence="9">The sequence shown here is derived from an EMBL/GenBank/DDBJ whole genome shotgun (WGS) entry which is preliminary data.</text>
</comment>
<dbReference type="Proteomes" id="UP001055091">
    <property type="component" value="Unassembled WGS sequence"/>
</dbReference>
<dbReference type="Gene3D" id="3.40.50.150">
    <property type="entry name" value="Vaccinia Virus protein VP39"/>
    <property type="match status" value="1"/>
</dbReference>
<dbReference type="RefSeq" id="WP_244052862.1">
    <property type="nucleotide sequence ID" value="NZ_BQNJ01000002.1"/>
</dbReference>
<dbReference type="AlphaFoldDB" id="A0AA37JP03"/>
<feature type="region of interest" description="Disordered" evidence="7">
    <location>
        <begin position="1"/>
        <end position="52"/>
    </location>
</feature>
<gene>
    <name evidence="9" type="ORF">CE91St55_43720</name>
</gene>
<reference evidence="9" key="1">
    <citation type="submission" date="2022-01" db="EMBL/GenBank/DDBJ databases">
        <title>Novel bile acid biosynthetic pathways are enriched in the microbiome of centenarians.</title>
        <authorList>
            <person name="Sato Y."/>
            <person name="Atarashi K."/>
            <person name="Plichta R.D."/>
            <person name="Arai Y."/>
            <person name="Sasajima S."/>
            <person name="Kearney M.S."/>
            <person name="Suda W."/>
            <person name="Takeshita K."/>
            <person name="Sasaki T."/>
            <person name="Okamoto S."/>
            <person name="Skelly N.A."/>
            <person name="Okamura Y."/>
            <person name="Vlamakis H."/>
            <person name="Li Y."/>
            <person name="Tanoue T."/>
            <person name="Takei H."/>
            <person name="Nittono H."/>
            <person name="Narushima S."/>
            <person name="Irie J."/>
            <person name="Itoh H."/>
            <person name="Moriya K."/>
            <person name="Sugiura Y."/>
            <person name="Suematsu M."/>
            <person name="Moritoki N."/>
            <person name="Shibata S."/>
            <person name="Littman R.D."/>
            <person name="Fischbach A.M."/>
            <person name="Uwamino Y."/>
            <person name="Inoue T."/>
            <person name="Honda A."/>
            <person name="Hattori M."/>
            <person name="Murai T."/>
            <person name="Xavier J.R."/>
            <person name="Hirose N."/>
            <person name="Honda K."/>
        </authorList>
    </citation>
    <scope>NUCLEOTIDE SEQUENCE</scope>
    <source>
        <strain evidence="9">CE91-St55</strain>
    </source>
</reference>
<dbReference type="PANTHER" id="PTHR42933">
    <property type="entry name" value="SLR6095 PROTEIN"/>
    <property type="match status" value="1"/>
</dbReference>
<evidence type="ECO:0000256" key="4">
    <source>
        <dbReference type="ARBA" id="ARBA00022691"/>
    </source>
</evidence>
<dbReference type="GO" id="GO:0032259">
    <property type="term" value="P:methylation"/>
    <property type="evidence" value="ECO:0007669"/>
    <property type="project" value="UniProtKB-KW"/>
</dbReference>
<evidence type="ECO:0000259" key="8">
    <source>
        <dbReference type="Pfam" id="PF02384"/>
    </source>
</evidence>